<dbReference type="EMBL" id="FZOD01000019">
    <property type="protein sequence ID" value="SNS92231.1"/>
    <property type="molecule type" value="Genomic_DNA"/>
</dbReference>
<comment type="cofactor">
    <cofactor evidence="3">
        <name>Co(2+)</name>
        <dbReference type="ChEBI" id="CHEBI:48828"/>
    </cofactor>
</comment>
<dbReference type="PANTHER" id="PTHR11845:SF13">
    <property type="entry name" value="5'-DEOXYNUCLEOTIDASE HDDC2"/>
    <property type="match status" value="1"/>
</dbReference>
<dbReference type="InterPro" id="IPR003607">
    <property type="entry name" value="HD/PDEase_dom"/>
</dbReference>
<protein>
    <recommendedName>
        <fullName evidence="5">5'-deoxynucleotidase</fullName>
        <ecNumber evidence="5">3.1.3.89</ecNumber>
    </recommendedName>
</protein>
<keyword evidence="6" id="KW-0479">Metal-binding</keyword>
<dbReference type="Proteomes" id="UP000198282">
    <property type="component" value="Unassembled WGS sequence"/>
</dbReference>
<evidence type="ECO:0000256" key="1">
    <source>
        <dbReference type="ARBA" id="ARBA00001638"/>
    </source>
</evidence>
<dbReference type="PANTHER" id="PTHR11845">
    <property type="entry name" value="5'-DEOXYNUCLEOTIDASE HDDC2"/>
    <property type="match status" value="1"/>
</dbReference>
<evidence type="ECO:0000256" key="7">
    <source>
        <dbReference type="ARBA" id="ARBA00022801"/>
    </source>
</evidence>
<gene>
    <name evidence="9" type="ORF">SAMN05216276_1019108</name>
</gene>
<evidence type="ECO:0000259" key="8">
    <source>
        <dbReference type="SMART" id="SM00471"/>
    </source>
</evidence>
<dbReference type="EC" id="3.1.3.89" evidence="5"/>
<dbReference type="SUPFAM" id="SSF109604">
    <property type="entry name" value="HD-domain/PDEase-like"/>
    <property type="match status" value="1"/>
</dbReference>
<evidence type="ECO:0000256" key="2">
    <source>
        <dbReference type="ARBA" id="ARBA00001936"/>
    </source>
</evidence>
<dbReference type="Pfam" id="PF13023">
    <property type="entry name" value="HD_3"/>
    <property type="match status" value="1"/>
</dbReference>
<dbReference type="GO" id="GO:0005737">
    <property type="term" value="C:cytoplasm"/>
    <property type="evidence" value="ECO:0007669"/>
    <property type="project" value="TreeGrafter"/>
</dbReference>
<evidence type="ECO:0000256" key="6">
    <source>
        <dbReference type="ARBA" id="ARBA00022723"/>
    </source>
</evidence>
<feature type="domain" description="HD/PDEase" evidence="8">
    <location>
        <begin position="55"/>
        <end position="173"/>
    </location>
</feature>
<dbReference type="GO" id="GO:0046872">
    <property type="term" value="F:metal ion binding"/>
    <property type="evidence" value="ECO:0007669"/>
    <property type="project" value="UniProtKB-KW"/>
</dbReference>
<comment type="catalytic activity">
    <reaction evidence="1">
        <text>a 2'-deoxyribonucleoside 5'-phosphate + H2O = a 2'-deoxyribonucleoside + phosphate</text>
        <dbReference type="Rhea" id="RHEA:36167"/>
        <dbReference type="ChEBI" id="CHEBI:15377"/>
        <dbReference type="ChEBI" id="CHEBI:18274"/>
        <dbReference type="ChEBI" id="CHEBI:43474"/>
        <dbReference type="ChEBI" id="CHEBI:65317"/>
        <dbReference type="EC" id="3.1.3.89"/>
    </reaction>
</comment>
<keyword evidence="7 9" id="KW-0378">Hydrolase</keyword>
<comment type="subunit">
    <text evidence="4">Homodimer.</text>
</comment>
<evidence type="ECO:0000313" key="9">
    <source>
        <dbReference type="EMBL" id="SNS92231.1"/>
    </source>
</evidence>
<evidence type="ECO:0000313" key="10">
    <source>
        <dbReference type="Proteomes" id="UP000198282"/>
    </source>
</evidence>
<evidence type="ECO:0000256" key="3">
    <source>
        <dbReference type="ARBA" id="ARBA00001941"/>
    </source>
</evidence>
<accession>A0A239IFA9</accession>
<dbReference type="SMART" id="SM00471">
    <property type="entry name" value="HDc"/>
    <property type="match status" value="1"/>
</dbReference>
<dbReference type="Gene3D" id="1.10.3210.10">
    <property type="entry name" value="Hypothetical protein af1432"/>
    <property type="match status" value="1"/>
</dbReference>
<comment type="cofactor">
    <cofactor evidence="2">
        <name>Mn(2+)</name>
        <dbReference type="ChEBI" id="CHEBI:29035"/>
    </cofactor>
</comment>
<evidence type="ECO:0000256" key="4">
    <source>
        <dbReference type="ARBA" id="ARBA00011738"/>
    </source>
</evidence>
<dbReference type="GO" id="GO:0002953">
    <property type="term" value="F:5'-deoxynucleotidase activity"/>
    <property type="evidence" value="ECO:0007669"/>
    <property type="project" value="UniProtKB-EC"/>
</dbReference>
<evidence type="ECO:0000256" key="5">
    <source>
        <dbReference type="ARBA" id="ARBA00012964"/>
    </source>
</evidence>
<proteinExistence type="predicted"/>
<dbReference type="InterPro" id="IPR039356">
    <property type="entry name" value="YfbR/HDDC2"/>
</dbReference>
<reference evidence="9 10" key="1">
    <citation type="submission" date="2017-06" db="EMBL/GenBank/DDBJ databases">
        <authorList>
            <person name="Kim H.J."/>
            <person name="Triplett B.A."/>
        </authorList>
    </citation>
    <scope>NUCLEOTIDE SEQUENCE [LARGE SCALE GENOMIC DNA]</scope>
    <source>
        <strain evidence="9 10">CGMCC 4.2132</strain>
    </source>
</reference>
<sequence>MIPWSLGKGGSTRIRLAQVTTPPAQDRLHAQLAFVMEIDKLRRIVRRNTLMDGSRRENDAEHSWYVGMLAMVLAEHAPPGTDLDRVIAMLLVHDIVEIDAGDTFIYDASAVEAQLGIERKAADRIFGLLPEDQTMRLRALWDEFEERKTPEARFAKALDRIAPIMANHHNEGGTWSLYKVTADQVLEKVKIIEEGSATLGAYATEIIALSVRRGHLARA</sequence>
<dbReference type="InterPro" id="IPR006674">
    <property type="entry name" value="HD_domain"/>
</dbReference>
<keyword evidence="10" id="KW-1185">Reference proteome</keyword>
<organism evidence="9 10">
    <name type="scientific">Streptosporangium subroseum</name>
    <dbReference type="NCBI Taxonomy" id="106412"/>
    <lineage>
        <taxon>Bacteria</taxon>
        <taxon>Bacillati</taxon>
        <taxon>Actinomycetota</taxon>
        <taxon>Actinomycetes</taxon>
        <taxon>Streptosporangiales</taxon>
        <taxon>Streptosporangiaceae</taxon>
        <taxon>Streptosporangium</taxon>
    </lineage>
</organism>
<dbReference type="AlphaFoldDB" id="A0A239IFA9"/>
<name>A0A239IFA9_9ACTN</name>